<sequence length="53" mass="6015">MVQLSRIQSLARYDTFLSFCVFQSFLLICLAVQLLLPSYLDKYFAIVGHSTPG</sequence>
<protein>
    <submittedName>
        <fullName evidence="2">Uncharacterized protein</fullName>
    </submittedName>
</protein>
<evidence type="ECO:0000256" key="1">
    <source>
        <dbReference type="SAM" id="Phobius"/>
    </source>
</evidence>
<evidence type="ECO:0000313" key="2">
    <source>
        <dbReference type="EMBL" id="JAE07807.1"/>
    </source>
</evidence>
<keyword evidence="1" id="KW-0812">Transmembrane</keyword>
<reference evidence="2" key="2">
    <citation type="journal article" date="2015" name="Data Brief">
        <title>Shoot transcriptome of the giant reed, Arundo donax.</title>
        <authorList>
            <person name="Barrero R.A."/>
            <person name="Guerrero F.D."/>
            <person name="Moolhuijzen P."/>
            <person name="Goolsby J.A."/>
            <person name="Tidwell J."/>
            <person name="Bellgard S.E."/>
            <person name="Bellgard M.I."/>
        </authorList>
    </citation>
    <scope>NUCLEOTIDE SEQUENCE</scope>
    <source>
        <tissue evidence="2">Shoot tissue taken approximately 20 cm above the soil surface</tissue>
    </source>
</reference>
<accession>A0A0A9F620</accession>
<reference evidence="2" key="1">
    <citation type="submission" date="2014-09" db="EMBL/GenBank/DDBJ databases">
        <authorList>
            <person name="Magalhaes I.L.F."/>
            <person name="Oliveira U."/>
            <person name="Santos F.R."/>
            <person name="Vidigal T.H.D.A."/>
            <person name="Brescovit A.D."/>
            <person name="Santos A.J."/>
        </authorList>
    </citation>
    <scope>NUCLEOTIDE SEQUENCE</scope>
    <source>
        <tissue evidence="2">Shoot tissue taken approximately 20 cm above the soil surface</tissue>
    </source>
</reference>
<dbReference type="AlphaFoldDB" id="A0A0A9F620"/>
<name>A0A0A9F620_ARUDO</name>
<feature type="transmembrane region" description="Helical" evidence="1">
    <location>
        <begin position="16"/>
        <end position="36"/>
    </location>
</feature>
<dbReference type="EMBL" id="GBRH01190089">
    <property type="protein sequence ID" value="JAE07807.1"/>
    <property type="molecule type" value="Transcribed_RNA"/>
</dbReference>
<keyword evidence="1" id="KW-0472">Membrane</keyword>
<proteinExistence type="predicted"/>
<keyword evidence="1" id="KW-1133">Transmembrane helix</keyword>
<organism evidence="2">
    <name type="scientific">Arundo donax</name>
    <name type="common">Giant reed</name>
    <name type="synonym">Donax arundinaceus</name>
    <dbReference type="NCBI Taxonomy" id="35708"/>
    <lineage>
        <taxon>Eukaryota</taxon>
        <taxon>Viridiplantae</taxon>
        <taxon>Streptophyta</taxon>
        <taxon>Embryophyta</taxon>
        <taxon>Tracheophyta</taxon>
        <taxon>Spermatophyta</taxon>
        <taxon>Magnoliopsida</taxon>
        <taxon>Liliopsida</taxon>
        <taxon>Poales</taxon>
        <taxon>Poaceae</taxon>
        <taxon>PACMAD clade</taxon>
        <taxon>Arundinoideae</taxon>
        <taxon>Arundineae</taxon>
        <taxon>Arundo</taxon>
    </lineage>
</organism>